<organism evidence="2 3">
    <name type="scientific">Candidatus Methylacidiphilum infernorum</name>
    <dbReference type="NCBI Taxonomy" id="511746"/>
    <lineage>
        <taxon>Bacteria</taxon>
        <taxon>Pseudomonadati</taxon>
        <taxon>Verrucomicrobiota</taxon>
        <taxon>Methylacidiphilae</taxon>
        <taxon>Methylacidiphilales</taxon>
        <taxon>Methylacidiphilaceae</taxon>
        <taxon>Methylacidiphilum (ex Ratnadevi et al. 2023)</taxon>
    </lineage>
</organism>
<evidence type="ECO:0000313" key="3">
    <source>
        <dbReference type="Proteomes" id="UP000663088"/>
    </source>
</evidence>
<feature type="transmembrane region" description="Helical" evidence="1">
    <location>
        <begin position="74"/>
        <end position="91"/>
    </location>
</feature>
<sequence length="183" mass="20579">MIYHLSLKAVSFGTGLLHLLVGAIGFFYPSFFGKFLKDFSRNDWLGRVMMGIAVLWTVILLATIDLGEYTPQRIWFVLFAFIFGALVILAIEDFIAVRALALLLLLGADVILDGVFLSNRSWRILLVLLAYGWIVMGMFFVSMPYLARDKIAWVCTSDKKIKMTALFPMILGLVLFILGLVDS</sequence>
<evidence type="ECO:0000313" key="2">
    <source>
        <dbReference type="EMBL" id="QSR86699.1"/>
    </source>
</evidence>
<reference evidence="2 3" key="1">
    <citation type="submission" date="2020-12" db="EMBL/GenBank/DDBJ databases">
        <authorList>
            <person name="Awala S.I."/>
            <person name="Gwak J.-H."/>
            <person name="Kim S.-J."/>
            <person name="Rhee S.-K."/>
        </authorList>
    </citation>
    <scope>NUCLEOTIDE SEQUENCE [LARGE SCALE GENOMIC DNA]</scope>
    <source>
        <strain evidence="2 3">IT5</strain>
    </source>
</reference>
<proteinExistence type="predicted"/>
<keyword evidence="1" id="KW-0472">Membrane</keyword>
<dbReference type="RefSeq" id="WP_206846676.1">
    <property type="nucleotide sequence ID" value="NZ_CP065956.1"/>
</dbReference>
<dbReference type="EMBL" id="CP065956">
    <property type="protein sequence ID" value="QSR86699.1"/>
    <property type="molecule type" value="Genomic_DNA"/>
</dbReference>
<keyword evidence="1" id="KW-0812">Transmembrane</keyword>
<evidence type="ECO:0000256" key="1">
    <source>
        <dbReference type="SAM" id="Phobius"/>
    </source>
</evidence>
<protein>
    <submittedName>
        <fullName evidence="2">Uncharacterized protein</fullName>
    </submittedName>
</protein>
<gene>
    <name evidence="2" type="ORF">EM20IM_09555</name>
</gene>
<name>A0ABX7PVC1_9BACT</name>
<accession>A0ABX7PVC1</accession>
<feature type="transmembrane region" description="Helical" evidence="1">
    <location>
        <begin position="44"/>
        <end position="62"/>
    </location>
</feature>
<feature type="transmembrane region" description="Helical" evidence="1">
    <location>
        <begin position="163"/>
        <end position="181"/>
    </location>
</feature>
<feature type="transmembrane region" description="Helical" evidence="1">
    <location>
        <begin position="124"/>
        <end position="143"/>
    </location>
</feature>
<dbReference type="Proteomes" id="UP000663088">
    <property type="component" value="Chromosome"/>
</dbReference>
<keyword evidence="3" id="KW-1185">Reference proteome</keyword>
<feature type="transmembrane region" description="Helical" evidence="1">
    <location>
        <begin position="12"/>
        <end position="32"/>
    </location>
</feature>
<feature type="transmembrane region" description="Helical" evidence="1">
    <location>
        <begin position="97"/>
        <end position="117"/>
    </location>
</feature>
<keyword evidence="1" id="KW-1133">Transmembrane helix</keyword>